<evidence type="ECO:0000313" key="7">
    <source>
        <dbReference type="EMBL" id="PSJ41587.1"/>
    </source>
</evidence>
<dbReference type="PANTHER" id="PTHR12151">
    <property type="entry name" value="ELECTRON TRANSPORT PROTIN SCO1/SENC FAMILY MEMBER"/>
    <property type="match status" value="1"/>
</dbReference>
<dbReference type="OrthoDB" id="9790194at2"/>
<dbReference type="FunFam" id="3.40.30.10:FF:000013">
    <property type="entry name" value="Blast:Protein SCO1 homolog, mitochondrial"/>
    <property type="match status" value="1"/>
</dbReference>
<feature type="binding site" evidence="3">
    <location>
        <position position="164"/>
    </location>
    <ligand>
        <name>Cu cation</name>
        <dbReference type="ChEBI" id="CHEBI:23378"/>
    </ligand>
</feature>
<dbReference type="InterPro" id="IPR003782">
    <property type="entry name" value="SCO1/SenC"/>
</dbReference>
<dbReference type="RefSeq" id="WP_106511749.1">
    <property type="nucleotide sequence ID" value="NZ_PXYI01000002.1"/>
</dbReference>
<keyword evidence="3" id="KW-0479">Metal-binding</keyword>
<dbReference type="PANTHER" id="PTHR12151:SF25">
    <property type="entry name" value="LINALOOL DEHYDRATASE_ISOMERASE DOMAIN-CONTAINING PROTEIN"/>
    <property type="match status" value="1"/>
</dbReference>
<evidence type="ECO:0000313" key="8">
    <source>
        <dbReference type="Proteomes" id="UP000241167"/>
    </source>
</evidence>
<dbReference type="AlphaFoldDB" id="A0A2P7QUE9"/>
<evidence type="ECO:0000259" key="6">
    <source>
        <dbReference type="PROSITE" id="PS51352"/>
    </source>
</evidence>
<dbReference type="EMBL" id="PXYI01000002">
    <property type="protein sequence ID" value="PSJ41587.1"/>
    <property type="molecule type" value="Genomic_DNA"/>
</dbReference>
<gene>
    <name evidence="7" type="ORF">C7I55_04580</name>
</gene>
<comment type="similarity">
    <text evidence="1">Belongs to the SCO1/2 family.</text>
</comment>
<protein>
    <submittedName>
        <fullName evidence="7">SCO family protein</fullName>
    </submittedName>
</protein>
<evidence type="ECO:0000256" key="4">
    <source>
        <dbReference type="PIRSR" id="PIRSR603782-2"/>
    </source>
</evidence>
<dbReference type="InterPro" id="IPR013766">
    <property type="entry name" value="Thioredoxin_domain"/>
</dbReference>
<keyword evidence="5" id="KW-0732">Signal</keyword>
<dbReference type="PROSITE" id="PS51352">
    <property type="entry name" value="THIOREDOXIN_2"/>
    <property type="match status" value="1"/>
</dbReference>
<feature type="signal peptide" evidence="5">
    <location>
        <begin position="1"/>
        <end position="27"/>
    </location>
</feature>
<feature type="domain" description="Thioredoxin" evidence="6">
    <location>
        <begin position="34"/>
        <end position="199"/>
    </location>
</feature>
<dbReference type="GO" id="GO:0046872">
    <property type="term" value="F:metal ion binding"/>
    <property type="evidence" value="ECO:0007669"/>
    <property type="project" value="UniProtKB-KW"/>
</dbReference>
<name>A0A2P7QUE9_9SPHN</name>
<evidence type="ECO:0000256" key="2">
    <source>
        <dbReference type="ARBA" id="ARBA00023008"/>
    </source>
</evidence>
<dbReference type="Proteomes" id="UP000241167">
    <property type="component" value="Unassembled WGS sequence"/>
</dbReference>
<dbReference type="Pfam" id="PF02630">
    <property type="entry name" value="SCO1-SenC"/>
    <property type="match status" value="1"/>
</dbReference>
<dbReference type="PROSITE" id="PS51257">
    <property type="entry name" value="PROKAR_LIPOPROTEIN"/>
    <property type="match status" value="1"/>
</dbReference>
<dbReference type="SUPFAM" id="SSF52833">
    <property type="entry name" value="Thioredoxin-like"/>
    <property type="match status" value="1"/>
</dbReference>
<dbReference type="InterPro" id="IPR036249">
    <property type="entry name" value="Thioredoxin-like_sf"/>
</dbReference>
<keyword evidence="4" id="KW-1015">Disulfide bond</keyword>
<keyword evidence="8" id="KW-1185">Reference proteome</keyword>
<evidence type="ECO:0000256" key="1">
    <source>
        <dbReference type="ARBA" id="ARBA00010996"/>
    </source>
</evidence>
<sequence>MNETAKPRIFLLLSLFLGLLAAGCGQAPPQDPPLKGAAIGGAFTLIDQTGRQVRDQDFAGKYRIVYFGFAQCPDVCPTDMAQIGQALRGLEKSDPALAAKIQPLFITVDPERDTPAVLKDYVAAFHPRLVGLTGTPQQIADAAKRYAVYYAKEPTPDGSYTMNHTRILFLMGPDGTPIAMLPHEGGADAIVAELKRWVR</sequence>
<evidence type="ECO:0000256" key="3">
    <source>
        <dbReference type="PIRSR" id="PIRSR603782-1"/>
    </source>
</evidence>
<feature type="binding site" evidence="3">
    <location>
        <position position="72"/>
    </location>
    <ligand>
        <name>Cu cation</name>
        <dbReference type="ChEBI" id="CHEBI:23378"/>
    </ligand>
</feature>
<proteinExistence type="inferred from homology"/>
<organism evidence="7 8">
    <name type="scientific">Allosphingosinicella deserti</name>
    <dbReference type="NCBI Taxonomy" id="2116704"/>
    <lineage>
        <taxon>Bacteria</taxon>
        <taxon>Pseudomonadati</taxon>
        <taxon>Pseudomonadota</taxon>
        <taxon>Alphaproteobacteria</taxon>
        <taxon>Sphingomonadales</taxon>
        <taxon>Sphingomonadaceae</taxon>
        <taxon>Allosphingosinicella</taxon>
    </lineage>
</organism>
<accession>A0A2P7QUE9</accession>
<reference evidence="7 8" key="1">
    <citation type="submission" date="2018-03" db="EMBL/GenBank/DDBJ databases">
        <title>The draft genome of Sphingosinicella sp. GL-C-18.</title>
        <authorList>
            <person name="Liu L."/>
            <person name="Li L."/>
            <person name="Liang L."/>
            <person name="Zhang X."/>
            <person name="Wang T."/>
        </authorList>
    </citation>
    <scope>NUCLEOTIDE SEQUENCE [LARGE SCALE GENOMIC DNA]</scope>
    <source>
        <strain evidence="7 8">GL-C-18</strain>
    </source>
</reference>
<feature type="chain" id="PRO_5015197321" evidence="5">
    <location>
        <begin position="28"/>
        <end position="199"/>
    </location>
</feature>
<feature type="disulfide bond" description="Redox-active" evidence="4">
    <location>
        <begin position="72"/>
        <end position="76"/>
    </location>
</feature>
<keyword evidence="2 3" id="KW-0186">Copper</keyword>
<comment type="caution">
    <text evidence="7">The sequence shown here is derived from an EMBL/GenBank/DDBJ whole genome shotgun (WGS) entry which is preliminary data.</text>
</comment>
<dbReference type="CDD" id="cd02968">
    <property type="entry name" value="SCO"/>
    <property type="match status" value="1"/>
</dbReference>
<feature type="binding site" evidence="3">
    <location>
        <position position="76"/>
    </location>
    <ligand>
        <name>Cu cation</name>
        <dbReference type="ChEBI" id="CHEBI:23378"/>
    </ligand>
</feature>
<evidence type="ECO:0000256" key="5">
    <source>
        <dbReference type="SAM" id="SignalP"/>
    </source>
</evidence>
<dbReference type="Gene3D" id="3.40.30.10">
    <property type="entry name" value="Glutaredoxin"/>
    <property type="match status" value="1"/>
</dbReference>